<keyword evidence="3" id="KW-1185">Reference proteome</keyword>
<evidence type="ECO:0000259" key="1">
    <source>
        <dbReference type="PROSITE" id="PS50004"/>
    </source>
</evidence>
<feature type="domain" description="C2" evidence="1">
    <location>
        <begin position="1"/>
        <end position="120"/>
    </location>
</feature>
<dbReference type="AlphaFoldDB" id="A0AAE0CHL4"/>
<comment type="caution">
    <text evidence="2">The sequence shown here is derived from an EMBL/GenBank/DDBJ whole genome shotgun (WGS) entry which is preliminary data.</text>
</comment>
<dbReference type="Proteomes" id="UP001190700">
    <property type="component" value="Unassembled WGS sequence"/>
</dbReference>
<gene>
    <name evidence="2" type="ORF">CYMTET_36484</name>
</gene>
<proteinExistence type="predicted"/>
<reference evidence="2 3" key="1">
    <citation type="journal article" date="2015" name="Genome Biol. Evol.">
        <title>Comparative Genomics of a Bacterivorous Green Alga Reveals Evolutionary Causalities and Consequences of Phago-Mixotrophic Mode of Nutrition.</title>
        <authorList>
            <person name="Burns J.A."/>
            <person name="Paasch A."/>
            <person name="Narechania A."/>
            <person name="Kim E."/>
        </authorList>
    </citation>
    <scope>NUCLEOTIDE SEQUENCE [LARGE SCALE GENOMIC DNA]</scope>
    <source>
        <strain evidence="2 3">PLY_AMNH</strain>
    </source>
</reference>
<evidence type="ECO:0000313" key="2">
    <source>
        <dbReference type="EMBL" id="KAK3254300.1"/>
    </source>
</evidence>
<sequence length="561" mass="61196">MDLNANKGALVGAELDLTVVAGKDLAAKDKSWFGKGTSDPYVIVSIGKDRLGKTKTIEKNLSPEWNESFKRHFTPSELTPTAEIVLSIFDWDMASSDDPMGEVRIKLEALSSGHVTERWYRVTDVPNCSKVSGELKVRASLLMRHSIALEKGASHPVDGTIGMALGWDVLPGNRAVDLDNSCVCLDSKGNVLLDESVYYGNLANSNKSMTHTGDEREGDENLHGSGDDEMIRVDLRQVPPRVFAMFLVSTVATLGENFASVKSSRVRILDWMTGTETFRYPLAETGAHTAFISVRLVRNQAGGWNLDVVGAADHTAREFGSVIPEIKSYLQDVIPGIKVDPNERIALMRKGGEVRLKDYSPLGRSASIADQRVVPAHLVLGLAWDVTNGKNIDLDASIVMLDANLQQVGLVYYGNLTSPCGAIRHGGDEREGDEKGDDEKVFIELGRLNPAVCFLGFTITSYSGEELDDVSEASCHLFDAHSQRDLFQVTLTNTKEFDKKTGLLLGMLFRAADNGDWCVRIISTPGIARTASECVKWLQAHIQQYPPSVPAPTYGAGPAII</sequence>
<dbReference type="PANTHER" id="PTHR32097">
    <property type="entry name" value="CAMP-BINDING PROTEIN 1-RELATED"/>
    <property type="match status" value="1"/>
</dbReference>
<organism evidence="2 3">
    <name type="scientific">Cymbomonas tetramitiformis</name>
    <dbReference type="NCBI Taxonomy" id="36881"/>
    <lineage>
        <taxon>Eukaryota</taxon>
        <taxon>Viridiplantae</taxon>
        <taxon>Chlorophyta</taxon>
        <taxon>Pyramimonadophyceae</taxon>
        <taxon>Pyramimonadales</taxon>
        <taxon>Pyramimonadaceae</taxon>
        <taxon>Cymbomonas</taxon>
    </lineage>
</organism>
<accession>A0AAE0CHL4</accession>
<dbReference type="InterPro" id="IPR051324">
    <property type="entry name" value="Stress/Tellurium_Resist"/>
</dbReference>
<dbReference type="PROSITE" id="PS50004">
    <property type="entry name" value="C2"/>
    <property type="match status" value="1"/>
</dbReference>
<protein>
    <recommendedName>
        <fullName evidence="1">C2 domain-containing protein</fullName>
    </recommendedName>
</protein>
<dbReference type="PANTHER" id="PTHR32097:SF17">
    <property type="entry name" value="CAMP-BINDING PROTEIN 1-RELATED"/>
    <property type="match status" value="1"/>
</dbReference>
<dbReference type="PRINTS" id="PR00360">
    <property type="entry name" value="C2DOMAIN"/>
</dbReference>
<dbReference type="InterPro" id="IPR003325">
    <property type="entry name" value="TerD"/>
</dbReference>
<dbReference type="Gene3D" id="2.60.40.150">
    <property type="entry name" value="C2 domain"/>
    <property type="match status" value="1"/>
</dbReference>
<dbReference type="Gene3D" id="2.60.60.30">
    <property type="entry name" value="sav2460 like domains"/>
    <property type="match status" value="2"/>
</dbReference>
<dbReference type="SMART" id="SM00239">
    <property type="entry name" value="C2"/>
    <property type="match status" value="1"/>
</dbReference>
<name>A0AAE0CHL4_9CHLO</name>
<dbReference type="CDD" id="cd06974">
    <property type="entry name" value="TerD_like"/>
    <property type="match status" value="2"/>
</dbReference>
<dbReference type="EMBL" id="LGRX02023782">
    <property type="protein sequence ID" value="KAK3254300.1"/>
    <property type="molecule type" value="Genomic_DNA"/>
</dbReference>
<dbReference type="Pfam" id="PF00168">
    <property type="entry name" value="C2"/>
    <property type="match status" value="1"/>
</dbReference>
<dbReference type="SUPFAM" id="SSF49562">
    <property type="entry name" value="C2 domain (Calcium/lipid-binding domain, CaLB)"/>
    <property type="match status" value="1"/>
</dbReference>
<evidence type="ECO:0000313" key="3">
    <source>
        <dbReference type="Proteomes" id="UP001190700"/>
    </source>
</evidence>
<dbReference type="InterPro" id="IPR035892">
    <property type="entry name" value="C2_domain_sf"/>
</dbReference>
<dbReference type="Pfam" id="PF02342">
    <property type="entry name" value="TerD"/>
    <property type="match status" value="2"/>
</dbReference>
<dbReference type="InterPro" id="IPR000008">
    <property type="entry name" value="C2_dom"/>
</dbReference>
<dbReference type="CDD" id="cd00030">
    <property type="entry name" value="C2"/>
    <property type="match status" value="1"/>
</dbReference>